<feature type="signal peptide" evidence="1">
    <location>
        <begin position="1"/>
        <end position="29"/>
    </location>
</feature>
<feature type="domain" description="Alpha-1,3-glucanase catalytic" evidence="3">
    <location>
        <begin position="258"/>
        <end position="502"/>
    </location>
</feature>
<dbReference type="Gene3D" id="2.160.20.10">
    <property type="entry name" value="Single-stranded right-handed beta-helix, Pectin lyase-like"/>
    <property type="match status" value="1"/>
</dbReference>
<gene>
    <name evidence="4" type="ORF">AOLFYP35_00142</name>
</gene>
<evidence type="ECO:0000259" key="2">
    <source>
        <dbReference type="Pfam" id="PF22815"/>
    </source>
</evidence>
<proteinExistence type="predicted"/>
<dbReference type="InterPro" id="IPR033801">
    <property type="entry name" value="CBM6-CBM35-CBM36-like_1"/>
</dbReference>
<dbReference type="EMBL" id="CACRSM010000001">
    <property type="protein sequence ID" value="VYS74483.1"/>
    <property type="molecule type" value="Genomic_DNA"/>
</dbReference>
<keyword evidence="1" id="KW-0732">Signal</keyword>
<dbReference type="AlphaFoldDB" id="A0A6N2R0J9"/>
<sequence>MKHRKIVGAVGAAAVIAMVPSLGGNSAVAAGDDTTYGASFPYTRYEAERGQLDRAHVVSLDESQPVNTMLDSTAIEAGEQSYVELEGKDSSVSFTAEVPGNAIDLRFTLPDHTAGSVDIRINGETAASFNLSSESAYQYVQESKVYDEEWLKDPRNGPAHARFLFDEVHGLLNRQVNPGDRISVVRTGSEGHAYGIDFVELEQALPEIQRPDNSVSITDDDLTVTEEKAPGVWETRKVYARPNDGKDDSDAFLAALRRASDENKTLYIPRGTFEFDRQVAIHHSPNDNHQLTIQGAGIWYTNVFFRNPNRASGGIVLEHTSHDLQVRDFYMSTNLKSRYNEGANYKGFQGVTKNSRFENLWIEHFECGFWMGDYVDEKNMQYTEHMLVEHSRIRNNFADGLNYSQGSRNSAVRNSNIRGNGDDGLASWSSHAQSQPGEPVQYVSNARHTDNIEFTHNTIELGWRAGGIGFFGGSGQKAENNLITGNFEGAGIRLNTVFGGHNFDWNLTLNKRASIQRNKIIRSGTKDDYYGNSRGAIDFQEVQVNGRIAGVDLNDNIIVRPFAEDVRSDFVFNAEELKLRGVSIGNNPRRDGDGYEPQHLVVNYARVNGKVDRGIPEDANYALYWWDGDRVNPVDGKTHRYWTPKADGVQINDGMEFSWEGNKKVYNFVLGDDPQYLPTSSTRFSDDYAYQGEMARSFQDPSQPQTVVRFWSHK</sequence>
<feature type="chain" id="PRO_5026912431" description="Pectate lyase superfamily protein" evidence="1">
    <location>
        <begin position="30"/>
        <end position="714"/>
    </location>
</feature>
<dbReference type="InterPro" id="IPR011050">
    <property type="entry name" value="Pectin_lyase_fold/virulence"/>
</dbReference>
<feature type="domain" description="CBM6/CBM35/CBM36-like 1" evidence="2">
    <location>
        <begin position="40"/>
        <end position="203"/>
    </location>
</feature>
<dbReference type="InterPro" id="IPR012334">
    <property type="entry name" value="Pectin_lyas_fold"/>
</dbReference>
<dbReference type="Pfam" id="PF22815">
    <property type="entry name" value="CatAgl_D1"/>
    <property type="match status" value="1"/>
</dbReference>
<evidence type="ECO:0008006" key="5">
    <source>
        <dbReference type="Google" id="ProtNLM"/>
    </source>
</evidence>
<evidence type="ECO:0000313" key="4">
    <source>
        <dbReference type="EMBL" id="VYS74483.1"/>
    </source>
</evidence>
<dbReference type="SMART" id="SM00710">
    <property type="entry name" value="PbH1"/>
    <property type="match status" value="6"/>
</dbReference>
<dbReference type="Pfam" id="PF22816">
    <property type="entry name" value="CatAgl_D2"/>
    <property type="match status" value="1"/>
</dbReference>
<dbReference type="InterPro" id="IPR006626">
    <property type="entry name" value="PbH1"/>
</dbReference>
<dbReference type="SUPFAM" id="SSF51126">
    <property type="entry name" value="Pectin lyase-like"/>
    <property type="match status" value="1"/>
</dbReference>
<evidence type="ECO:0000259" key="3">
    <source>
        <dbReference type="Pfam" id="PF22816"/>
    </source>
</evidence>
<dbReference type="InterPro" id="IPR055149">
    <property type="entry name" value="Agl_cat_D2"/>
</dbReference>
<protein>
    <recommendedName>
        <fullName evidence="5">Pectate lyase superfamily protein</fullName>
    </recommendedName>
</protein>
<evidence type="ECO:0000256" key="1">
    <source>
        <dbReference type="SAM" id="SignalP"/>
    </source>
</evidence>
<organism evidence="4">
    <name type="scientific">Schaalia odontolytica</name>
    <dbReference type="NCBI Taxonomy" id="1660"/>
    <lineage>
        <taxon>Bacteria</taxon>
        <taxon>Bacillati</taxon>
        <taxon>Actinomycetota</taxon>
        <taxon>Actinomycetes</taxon>
        <taxon>Actinomycetales</taxon>
        <taxon>Actinomycetaceae</taxon>
        <taxon>Schaalia</taxon>
    </lineage>
</organism>
<name>A0A6N2R0J9_9ACTO</name>
<reference evidence="4" key="1">
    <citation type="submission" date="2019-11" db="EMBL/GenBank/DDBJ databases">
        <authorList>
            <person name="Feng L."/>
        </authorList>
    </citation>
    <scope>NUCLEOTIDE SEQUENCE</scope>
    <source>
        <strain evidence="4">AodontolyticusLFYP35</strain>
    </source>
</reference>
<accession>A0A6N2R0J9</accession>